<dbReference type="InterPro" id="IPR005667">
    <property type="entry name" value="Sulph_transpt2"/>
</dbReference>
<sequence>MSTAQADPGAPSSAPIRTKRVLPGFTLSLGTTLLYLTLIVLIPVIALILKGAEMGPARFWAIVSSPRAVAAFQITLTAAVIATIFNALYGLLMAWVLVRYEFRGKRILDALMDVPFALPTAVAGLSLTALFSANGWFGAVLHPAGIPVVYTIWGIALAMAFTSVPFVVRTVQPVLEDMDPALEEAAVTLGARPWTIFTRVVFPAILPAWLAGCTIAFARSLGEFGAIVFIAGNLPFRTEIAALLAFIRLEEFDYNGAAAIALVLLVFALILLLVSNLLQYWASRYREGNR</sequence>
<evidence type="ECO:0000256" key="8">
    <source>
        <dbReference type="ARBA" id="ARBA00025323"/>
    </source>
</evidence>
<dbReference type="Pfam" id="PF00528">
    <property type="entry name" value="BPD_transp_1"/>
    <property type="match status" value="1"/>
</dbReference>
<dbReference type="AlphaFoldDB" id="A0A7Z0I2S9"/>
<feature type="transmembrane region" description="Helical" evidence="9">
    <location>
        <begin position="21"/>
        <end position="49"/>
    </location>
</feature>
<keyword evidence="5 9" id="KW-1133">Transmembrane helix</keyword>
<dbReference type="InterPro" id="IPR011865">
    <property type="entry name" value="CysT_permease"/>
</dbReference>
<dbReference type="PANTHER" id="PTHR30406">
    <property type="entry name" value="SULFATE TRANSPORT SYSTEM PERMEASE PROTEIN"/>
    <property type="match status" value="1"/>
</dbReference>
<evidence type="ECO:0000256" key="6">
    <source>
        <dbReference type="ARBA" id="ARBA00023032"/>
    </source>
</evidence>
<dbReference type="PROSITE" id="PS50928">
    <property type="entry name" value="ABC_TM1"/>
    <property type="match status" value="1"/>
</dbReference>
<proteinExistence type="inferred from homology"/>
<dbReference type="NCBIfam" id="TIGR00969">
    <property type="entry name" value="3a0106s02"/>
    <property type="match status" value="1"/>
</dbReference>
<dbReference type="InterPro" id="IPR035906">
    <property type="entry name" value="MetI-like_sf"/>
</dbReference>
<feature type="transmembrane region" description="Helical" evidence="9">
    <location>
        <begin position="259"/>
        <end position="282"/>
    </location>
</feature>
<comment type="function">
    <text evidence="9">Part of the ABC transporter complex (TC 3.A.1.6.1) involved in sulfate/thiosulfate import.</text>
</comment>
<comment type="subcellular location">
    <subcellularLocation>
        <location evidence="1">Cell membrane</location>
        <topology evidence="1">Multi-pass membrane protein</topology>
    </subcellularLocation>
</comment>
<dbReference type="InterPro" id="IPR000515">
    <property type="entry name" value="MetI-like"/>
</dbReference>
<evidence type="ECO:0000256" key="2">
    <source>
        <dbReference type="ARBA" id="ARBA00011779"/>
    </source>
</evidence>
<evidence type="ECO:0000256" key="7">
    <source>
        <dbReference type="ARBA" id="ARBA00023136"/>
    </source>
</evidence>
<organism evidence="11 12">
    <name type="scientific">Rhabdonatronobacter sediminivivens</name>
    <dbReference type="NCBI Taxonomy" id="2743469"/>
    <lineage>
        <taxon>Bacteria</taxon>
        <taxon>Pseudomonadati</taxon>
        <taxon>Pseudomonadota</taxon>
        <taxon>Alphaproteobacteria</taxon>
        <taxon>Rhodobacterales</taxon>
        <taxon>Paracoccaceae</taxon>
        <taxon>Rhabdonatronobacter</taxon>
    </lineage>
</organism>
<accession>A0A7Z0I2S9</accession>
<feature type="transmembrane region" description="Helical" evidence="9">
    <location>
        <begin position="110"/>
        <end position="132"/>
    </location>
</feature>
<dbReference type="SUPFAM" id="SSF161098">
    <property type="entry name" value="MetI-like"/>
    <property type="match status" value="1"/>
</dbReference>
<feature type="transmembrane region" description="Helical" evidence="9">
    <location>
        <begin position="224"/>
        <end position="247"/>
    </location>
</feature>
<reference evidence="11 12" key="1">
    <citation type="journal article" date="2000" name="Arch. Microbiol.">
        <title>Rhodobaca bogoriensis gen. nov. and sp. nov., an alkaliphilic purple nonsulfur bacterium from African Rift Valley soda lakes.</title>
        <authorList>
            <person name="Milford A.D."/>
            <person name="Achenbach L.A."/>
            <person name="Jung D.O."/>
            <person name="Madigan M.T."/>
        </authorList>
    </citation>
    <scope>NUCLEOTIDE SEQUENCE [LARGE SCALE GENOMIC DNA]</scope>
    <source>
        <strain evidence="11 12">2376</strain>
    </source>
</reference>
<comment type="subunit">
    <text evidence="2">The complex is composed of two ATP-binding proteins (CysA), two transmembrane proteins (CysT and CysW) and a solute-binding protein (CysP).</text>
</comment>
<gene>
    <name evidence="11" type="primary">cysT</name>
    <name evidence="11" type="ORF">HUK65_17505</name>
</gene>
<dbReference type="CDD" id="cd06261">
    <property type="entry name" value="TM_PBP2"/>
    <property type="match status" value="1"/>
</dbReference>
<dbReference type="GO" id="GO:0005886">
    <property type="term" value="C:plasma membrane"/>
    <property type="evidence" value="ECO:0007669"/>
    <property type="project" value="UniProtKB-SubCell"/>
</dbReference>
<feature type="transmembrane region" description="Helical" evidence="9">
    <location>
        <begin position="69"/>
        <end position="98"/>
    </location>
</feature>
<dbReference type="GO" id="GO:0015419">
    <property type="term" value="F:ABC-type sulfate transporter activity"/>
    <property type="evidence" value="ECO:0007669"/>
    <property type="project" value="UniProtKB-UniRule"/>
</dbReference>
<dbReference type="FunFam" id="1.10.3720.10:FF:000004">
    <property type="entry name" value="Sulfate transport system permease protein CysT"/>
    <property type="match status" value="1"/>
</dbReference>
<feature type="transmembrane region" description="Helical" evidence="9">
    <location>
        <begin position="144"/>
        <end position="168"/>
    </location>
</feature>
<dbReference type="Proteomes" id="UP000529417">
    <property type="component" value="Unassembled WGS sequence"/>
</dbReference>
<dbReference type="Gene3D" id="1.10.3720.10">
    <property type="entry name" value="MetI-like"/>
    <property type="match status" value="1"/>
</dbReference>
<evidence type="ECO:0000256" key="5">
    <source>
        <dbReference type="ARBA" id="ARBA00022989"/>
    </source>
</evidence>
<dbReference type="NCBIfam" id="TIGR02139">
    <property type="entry name" value="permease_CysT"/>
    <property type="match status" value="1"/>
</dbReference>
<keyword evidence="12" id="KW-1185">Reference proteome</keyword>
<comment type="caution">
    <text evidence="11">The sequence shown here is derived from an EMBL/GenBank/DDBJ whole genome shotgun (WGS) entry which is preliminary data.</text>
</comment>
<keyword evidence="4 9" id="KW-0812">Transmembrane</keyword>
<evidence type="ECO:0000313" key="12">
    <source>
        <dbReference type="Proteomes" id="UP000529417"/>
    </source>
</evidence>
<evidence type="ECO:0000256" key="4">
    <source>
        <dbReference type="ARBA" id="ARBA00022692"/>
    </source>
</evidence>
<evidence type="ECO:0000256" key="3">
    <source>
        <dbReference type="ARBA" id="ARBA00022448"/>
    </source>
</evidence>
<evidence type="ECO:0000259" key="10">
    <source>
        <dbReference type="PROSITE" id="PS50928"/>
    </source>
</evidence>
<evidence type="ECO:0000256" key="9">
    <source>
        <dbReference type="RuleBase" id="RU366001"/>
    </source>
</evidence>
<comment type="similarity">
    <text evidence="9">Belongs to the binding-protein-dependent transport system permease family. CysTW subfamily.</text>
</comment>
<keyword evidence="7 9" id="KW-0472">Membrane</keyword>
<feature type="domain" description="ABC transmembrane type-1" evidence="10">
    <location>
        <begin position="72"/>
        <end position="275"/>
    </location>
</feature>
<keyword evidence="3 9" id="KW-0813">Transport</keyword>
<dbReference type="PANTHER" id="PTHR30406:SF10">
    <property type="entry name" value="SULFATE TRANSPORT SYSTEM PERMEASE PROTEIN CYST"/>
    <property type="match status" value="1"/>
</dbReference>
<feature type="transmembrane region" description="Helical" evidence="9">
    <location>
        <begin position="200"/>
        <end position="218"/>
    </location>
</feature>
<dbReference type="EMBL" id="JACBXS010000072">
    <property type="protein sequence ID" value="NYS26770.1"/>
    <property type="molecule type" value="Genomic_DNA"/>
</dbReference>
<dbReference type="RefSeq" id="WP_179907562.1">
    <property type="nucleotide sequence ID" value="NZ_JACBXS010000072.1"/>
</dbReference>
<name>A0A7Z0I2S9_9RHOB</name>
<evidence type="ECO:0000256" key="1">
    <source>
        <dbReference type="ARBA" id="ARBA00004651"/>
    </source>
</evidence>
<evidence type="ECO:0000313" key="11">
    <source>
        <dbReference type="EMBL" id="NYS26770.1"/>
    </source>
</evidence>
<comment type="function">
    <text evidence="8">Part of the ABC transporter complex CysAWTP (TC 3.A.1.6.1) involved in sulfate/thiosulfate import. Probably responsible for the translocation of the substrate across the membrane.</text>
</comment>
<protein>
    <recommendedName>
        <fullName evidence="9">Sulfate transport system permease protein CysT</fullName>
    </recommendedName>
</protein>
<keyword evidence="6 9" id="KW-0764">Sulfate transport</keyword>